<sequence length="196" mass="22174">MSVEELRARIAAIDNEIELQKKLFERLVENLEADKKAVQRQLNAALDPIAHLPLEISSDIFRQSHALRRVPTVILNVCNAWTEIALATPALWTTIHVDLPCGDEFAEVLLIWFQRARNLPLSVLVSIRGSSSNWNHRVSDVLWRLGGQLKHLEISDDGDFTLDDESQTIDLFGDITSVSLPLLQTLTIRYTVRDAQ</sequence>
<evidence type="ECO:0000313" key="3">
    <source>
        <dbReference type="Proteomes" id="UP000623467"/>
    </source>
</evidence>
<evidence type="ECO:0000313" key="2">
    <source>
        <dbReference type="EMBL" id="KAF7375508.1"/>
    </source>
</evidence>
<comment type="caution">
    <text evidence="2">The sequence shown here is derived from an EMBL/GenBank/DDBJ whole genome shotgun (WGS) entry which is preliminary data.</text>
</comment>
<accession>A0A8H7DKC7</accession>
<gene>
    <name evidence="2" type="ORF">MSAN_00438800</name>
</gene>
<dbReference type="Proteomes" id="UP000623467">
    <property type="component" value="Unassembled WGS sequence"/>
</dbReference>
<keyword evidence="1" id="KW-0175">Coiled coil</keyword>
<feature type="coiled-coil region" evidence="1">
    <location>
        <begin position="3"/>
        <end position="41"/>
    </location>
</feature>
<proteinExistence type="predicted"/>
<name>A0A8H7DKC7_9AGAR</name>
<keyword evidence="3" id="KW-1185">Reference proteome</keyword>
<dbReference type="EMBL" id="JACAZH010000002">
    <property type="protein sequence ID" value="KAF7375508.1"/>
    <property type="molecule type" value="Genomic_DNA"/>
</dbReference>
<organism evidence="2 3">
    <name type="scientific">Mycena sanguinolenta</name>
    <dbReference type="NCBI Taxonomy" id="230812"/>
    <lineage>
        <taxon>Eukaryota</taxon>
        <taxon>Fungi</taxon>
        <taxon>Dikarya</taxon>
        <taxon>Basidiomycota</taxon>
        <taxon>Agaricomycotina</taxon>
        <taxon>Agaricomycetes</taxon>
        <taxon>Agaricomycetidae</taxon>
        <taxon>Agaricales</taxon>
        <taxon>Marasmiineae</taxon>
        <taxon>Mycenaceae</taxon>
        <taxon>Mycena</taxon>
    </lineage>
</organism>
<evidence type="ECO:0000256" key="1">
    <source>
        <dbReference type="SAM" id="Coils"/>
    </source>
</evidence>
<dbReference type="AlphaFoldDB" id="A0A8H7DKC7"/>
<protein>
    <submittedName>
        <fullName evidence="2">F-box domain-containing protein</fullName>
    </submittedName>
</protein>
<dbReference type="OrthoDB" id="3139566at2759"/>
<reference evidence="2" key="1">
    <citation type="submission" date="2020-05" db="EMBL/GenBank/DDBJ databases">
        <title>Mycena genomes resolve the evolution of fungal bioluminescence.</title>
        <authorList>
            <person name="Tsai I.J."/>
        </authorList>
    </citation>
    <scope>NUCLEOTIDE SEQUENCE</scope>
    <source>
        <strain evidence="2">160909Yilan</strain>
    </source>
</reference>